<dbReference type="Pfam" id="PF01814">
    <property type="entry name" value="Hemerythrin"/>
    <property type="match status" value="1"/>
</dbReference>
<accession>A0ABW5FYI9</accession>
<gene>
    <name evidence="4" type="ORF">ACFSXZ_27715</name>
</gene>
<keyword evidence="1" id="KW-0175">Coiled coil</keyword>
<comment type="caution">
    <text evidence="4">The sequence shown here is derived from an EMBL/GenBank/DDBJ whole genome shotgun (WGS) entry which is preliminary data.</text>
</comment>
<organism evidence="4 5">
    <name type="scientific">Amycolatopsis pigmentata</name>
    <dbReference type="NCBI Taxonomy" id="450801"/>
    <lineage>
        <taxon>Bacteria</taxon>
        <taxon>Bacillati</taxon>
        <taxon>Actinomycetota</taxon>
        <taxon>Actinomycetes</taxon>
        <taxon>Pseudonocardiales</taxon>
        <taxon>Pseudonocardiaceae</taxon>
        <taxon>Amycolatopsis</taxon>
    </lineage>
</organism>
<evidence type="ECO:0000313" key="4">
    <source>
        <dbReference type="EMBL" id="MFD2420123.1"/>
    </source>
</evidence>
<proteinExistence type="predicted"/>
<feature type="region of interest" description="Disordered" evidence="2">
    <location>
        <begin position="145"/>
        <end position="189"/>
    </location>
</feature>
<name>A0ABW5FYI9_9PSEU</name>
<keyword evidence="5" id="KW-1185">Reference proteome</keyword>
<reference evidence="5" key="1">
    <citation type="journal article" date="2019" name="Int. J. Syst. Evol. Microbiol.">
        <title>The Global Catalogue of Microorganisms (GCM) 10K type strain sequencing project: providing services to taxonomists for standard genome sequencing and annotation.</title>
        <authorList>
            <consortium name="The Broad Institute Genomics Platform"/>
            <consortium name="The Broad Institute Genome Sequencing Center for Infectious Disease"/>
            <person name="Wu L."/>
            <person name="Ma J."/>
        </authorList>
    </citation>
    <scope>NUCLEOTIDE SEQUENCE [LARGE SCALE GENOMIC DNA]</scope>
    <source>
        <strain evidence="5">CGMCC 4.7645</strain>
    </source>
</reference>
<evidence type="ECO:0000256" key="2">
    <source>
        <dbReference type="SAM" id="MobiDB-lite"/>
    </source>
</evidence>
<evidence type="ECO:0000256" key="1">
    <source>
        <dbReference type="SAM" id="Coils"/>
    </source>
</evidence>
<dbReference type="EMBL" id="JBHUKR010000017">
    <property type="protein sequence ID" value="MFD2420123.1"/>
    <property type="molecule type" value="Genomic_DNA"/>
</dbReference>
<feature type="compositionally biased region" description="Basic and acidic residues" evidence="2">
    <location>
        <begin position="178"/>
        <end position="189"/>
    </location>
</feature>
<dbReference type="Gene3D" id="1.20.120.520">
    <property type="entry name" value="nmb1532 protein domain like"/>
    <property type="match status" value="1"/>
</dbReference>
<feature type="coiled-coil region" evidence="1">
    <location>
        <begin position="4"/>
        <end position="59"/>
    </location>
</feature>
<dbReference type="PANTHER" id="PTHR35585:SF1">
    <property type="entry name" value="HHE DOMAIN PROTEIN (AFU_ORTHOLOGUE AFUA_4G00730)"/>
    <property type="match status" value="1"/>
</dbReference>
<dbReference type="PANTHER" id="PTHR35585">
    <property type="entry name" value="HHE DOMAIN PROTEIN (AFU_ORTHOLOGUE AFUA_4G00730)"/>
    <property type="match status" value="1"/>
</dbReference>
<feature type="domain" description="Hemerythrin-like" evidence="3">
    <location>
        <begin position="3"/>
        <end position="128"/>
    </location>
</feature>
<protein>
    <submittedName>
        <fullName evidence="4">Hemerythrin domain-containing protein</fullName>
    </submittedName>
</protein>
<dbReference type="Proteomes" id="UP001597417">
    <property type="component" value="Unassembled WGS sequence"/>
</dbReference>
<evidence type="ECO:0000313" key="5">
    <source>
        <dbReference type="Proteomes" id="UP001597417"/>
    </source>
</evidence>
<sequence>MDALEVLREDHQQVLDMLTRLEATPTVAAGTNGELLGARKKLVTEIVVAESRHEAVEERYFWPAVRGEVPGGDALAEHAVDQERAAKYLLAALEETPADHPDIDSMIERLIHEGREHIDYEQNEVWPKVREAIDKDGLDKLGTRLAEAKKTAPTRPHPDTPSAAPVQKAVGPLAALTDRIRDSIGRRRT</sequence>
<dbReference type="RefSeq" id="WP_378268153.1">
    <property type="nucleotide sequence ID" value="NZ_JBHUKR010000017.1"/>
</dbReference>
<dbReference type="InterPro" id="IPR012312">
    <property type="entry name" value="Hemerythrin-like"/>
</dbReference>
<evidence type="ECO:0000259" key="3">
    <source>
        <dbReference type="Pfam" id="PF01814"/>
    </source>
</evidence>
<dbReference type="CDD" id="cd12108">
    <property type="entry name" value="Hr-like"/>
    <property type="match status" value="1"/>
</dbReference>